<sequence length="296" mass="33243">MAPRYQHHHRTRDFGRVLDHAERIVRLVLSLVIVTLLLWLCWTDPVLSANSQIYLKALMAFALAVLMASMAGMLEIEGKSPGWIFRAAGGCAIFALVWFTLPAIVGSLERRAAAELRMESFELFDIRSMEPPGDPRVQAVAGVAVTVPLDISATSRFNVAQPAWVHGAMLHIRVGHDTVKLPWLYFVRHVPGKQNSWLSSDPLTTAQTFAVAAETHQYREVLFASSPQQLNWGQVIRHMEKTGTLELTVFWQTRQERGAVGIEQSCRTAVKPDRATVRAVLRRFRNPGRYVFNCAT</sequence>
<accession>A0A6I3SWQ1</accession>
<reference evidence="5" key="2">
    <citation type="journal article" date="2019" name="Int. J. Syst. Evol. Microbiol.">
        <title>The Global Catalogue of Microorganisms (GCM) 10K type strain sequencing project: providing services to taxonomists for standard genome sequencing and annotation.</title>
        <authorList>
            <consortium name="The Broad Institute Genomics Platform"/>
            <consortium name="The Broad Institute Genome Sequencing Center for Infectious Disease"/>
            <person name="Wu L."/>
            <person name="Ma J."/>
        </authorList>
    </citation>
    <scope>NUCLEOTIDE SEQUENCE [LARGE SCALE GENOMIC DNA]</scope>
    <source>
        <strain evidence="5">CGMCC 1.15931</strain>
    </source>
</reference>
<feature type="transmembrane region" description="Helical" evidence="1">
    <location>
        <begin position="24"/>
        <end position="41"/>
    </location>
</feature>
<evidence type="ECO:0000256" key="1">
    <source>
        <dbReference type="SAM" id="Phobius"/>
    </source>
</evidence>
<dbReference type="Proteomes" id="UP000430634">
    <property type="component" value="Unassembled WGS sequence"/>
</dbReference>
<reference evidence="3 4" key="3">
    <citation type="submission" date="2019-11" db="EMBL/GenBank/DDBJ databases">
        <title>Type strains purchased from KCTC, JCM and DSMZ.</title>
        <authorList>
            <person name="Lu H."/>
        </authorList>
    </citation>
    <scope>NUCLEOTIDE SEQUENCE [LARGE SCALE GENOMIC DNA]</scope>
    <source>
        <strain evidence="3 4">KCTC 52429</strain>
    </source>
</reference>
<feature type="transmembrane region" description="Helical" evidence="1">
    <location>
        <begin position="53"/>
        <end position="71"/>
    </location>
</feature>
<dbReference type="RefSeq" id="WP_155470775.1">
    <property type="nucleotide sequence ID" value="NZ_BMKG01000005.1"/>
</dbReference>
<dbReference type="Proteomes" id="UP000622638">
    <property type="component" value="Unassembled WGS sequence"/>
</dbReference>
<comment type="caution">
    <text evidence="3">The sequence shown here is derived from an EMBL/GenBank/DDBJ whole genome shotgun (WGS) entry which is preliminary data.</text>
</comment>
<gene>
    <name evidence="2" type="ORF">GCM10011572_16470</name>
    <name evidence="3" type="ORF">GM672_12075</name>
</gene>
<feature type="transmembrane region" description="Helical" evidence="1">
    <location>
        <begin position="83"/>
        <end position="108"/>
    </location>
</feature>
<dbReference type="AlphaFoldDB" id="A0A6I3SWQ1"/>
<dbReference type="EMBL" id="BMKG01000005">
    <property type="protein sequence ID" value="GGB95201.1"/>
    <property type="molecule type" value="Genomic_DNA"/>
</dbReference>
<evidence type="ECO:0000313" key="2">
    <source>
        <dbReference type="EMBL" id="GGB95201.1"/>
    </source>
</evidence>
<evidence type="ECO:0000313" key="4">
    <source>
        <dbReference type="Proteomes" id="UP000430634"/>
    </source>
</evidence>
<keyword evidence="5" id="KW-1185">Reference proteome</keyword>
<proteinExistence type="predicted"/>
<evidence type="ECO:0000313" key="5">
    <source>
        <dbReference type="Proteomes" id="UP000622638"/>
    </source>
</evidence>
<organism evidence="3 4">
    <name type="scientific">Pseudoduganella buxea</name>
    <dbReference type="NCBI Taxonomy" id="1949069"/>
    <lineage>
        <taxon>Bacteria</taxon>
        <taxon>Pseudomonadati</taxon>
        <taxon>Pseudomonadota</taxon>
        <taxon>Betaproteobacteria</taxon>
        <taxon>Burkholderiales</taxon>
        <taxon>Oxalobacteraceae</taxon>
        <taxon>Telluria group</taxon>
        <taxon>Pseudoduganella</taxon>
    </lineage>
</organism>
<dbReference type="OrthoDB" id="9553370at2"/>
<keyword evidence="1" id="KW-0472">Membrane</keyword>
<evidence type="ECO:0000313" key="3">
    <source>
        <dbReference type="EMBL" id="MTV53464.1"/>
    </source>
</evidence>
<keyword evidence="1" id="KW-0812">Transmembrane</keyword>
<name>A0A6I3SWQ1_9BURK</name>
<reference evidence="2" key="4">
    <citation type="submission" date="2024-05" db="EMBL/GenBank/DDBJ databases">
        <authorList>
            <person name="Sun Q."/>
            <person name="Zhou Y."/>
        </authorList>
    </citation>
    <scope>NUCLEOTIDE SEQUENCE</scope>
    <source>
        <strain evidence="2">CGMCC 1.15931</strain>
    </source>
</reference>
<protein>
    <submittedName>
        <fullName evidence="3">Uncharacterized protein</fullName>
    </submittedName>
</protein>
<keyword evidence="1" id="KW-1133">Transmembrane helix</keyword>
<reference evidence="2" key="1">
    <citation type="journal article" date="2014" name="Int. J. Syst. Evol. Microbiol.">
        <title>Complete genome of a new Firmicutes species belonging to the dominant human colonic microbiota ('Ruminococcus bicirculans') reveals two chromosomes and a selective capacity to utilize plant glucans.</title>
        <authorList>
            <consortium name="NISC Comparative Sequencing Program"/>
            <person name="Wegmann U."/>
            <person name="Louis P."/>
            <person name="Goesmann A."/>
            <person name="Henrissat B."/>
            <person name="Duncan S.H."/>
            <person name="Flint H.J."/>
        </authorList>
    </citation>
    <scope>NUCLEOTIDE SEQUENCE</scope>
    <source>
        <strain evidence="2">CGMCC 1.15931</strain>
    </source>
</reference>
<dbReference type="EMBL" id="WNKZ01000029">
    <property type="protein sequence ID" value="MTV53464.1"/>
    <property type="molecule type" value="Genomic_DNA"/>
</dbReference>